<gene>
    <name evidence="2" type="ORF">LTRI10_LOCUS2335</name>
</gene>
<evidence type="ECO:0000313" key="3">
    <source>
        <dbReference type="Proteomes" id="UP001497516"/>
    </source>
</evidence>
<sequence>MAAAKDDGGLGMRDLVGFNTALLAKQMWRLYQREDYLISRILRAKYHNKESILEARVGHQPSFIWRSLLSAQEFLNEGLRWRIGNGSSVRIWGDKWLPTEVVSYVESAPRGLPVDSTVRELICEDEERWDVNLLENCFPSETVSSPRSRGVRPVNMGSNYNG</sequence>
<evidence type="ECO:0000256" key="1">
    <source>
        <dbReference type="SAM" id="MobiDB-lite"/>
    </source>
</evidence>
<name>A0AAV2CDP7_9ROSI</name>
<evidence type="ECO:0000313" key="2">
    <source>
        <dbReference type="EMBL" id="CAL1354532.1"/>
    </source>
</evidence>
<organism evidence="2 3">
    <name type="scientific">Linum trigynum</name>
    <dbReference type="NCBI Taxonomy" id="586398"/>
    <lineage>
        <taxon>Eukaryota</taxon>
        <taxon>Viridiplantae</taxon>
        <taxon>Streptophyta</taxon>
        <taxon>Embryophyta</taxon>
        <taxon>Tracheophyta</taxon>
        <taxon>Spermatophyta</taxon>
        <taxon>Magnoliopsida</taxon>
        <taxon>eudicotyledons</taxon>
        <taxon>Gunneridae</taxon>
        <taxon>Pentapetalae</taxon>
        <taxon>rosids</taxon>
        <taxon>fabids</taxon>
        <taxon>Malpighiales</taxon>
        <taxon>Linaceae</taxon>
        <taxon>Linum</taxon>
    </lineage>
</organism>
<proteinExistence type="predicted"/>
<dbReference type="AlphaFoldDB" id="A0AAV2CDP7"/>
<keyword evidence="3" id="KW-1185">Reference proteome</keyword>
<dbReference type="Proteomes" id="UP001497516">
    <property type="component" value="Chromosome 1"/>
</dbReference>
<accession>A0AAV2CDP7</accession>
<dbReference type="EMBL" id="OZ034813">
    <property type="protein sequence ID" value="CAL1354532.1"/>
    <property type="molecule type" value="Genomic_DNA"/>
</dbReference>
<evidence type="ECO:0008006" key="4">
    <source>
        <dbReference type="Google" id="ProtNLM"/>
    </source>
</evidence>
<protein>
    <recommendedName>
        <fullName evidence="4">Reverse transcriptase</fullName>
    </recommendedName>
</protein>
<feature type="region of interest" description="Disordered" evidence="1">
    <location>
        <begin position="141"/>
        <end position="162"/>
    </location>
</feature>
<reference evidence="2 3" key="1">
    <citation type="submission" date="2024-04" db="EMBL/GenBank/DDBJ databases">
        <authorList>
            <person name="Fracassetti M."/>
        </authorList>
    </citation>
    <scope>NUCLEOTIDE SEQUENCE [LARGE SCALE GENOMIC DNA]</scope>
</reference>